<organism evidence="2 3">
    <name type="scientific">Mucuna pruriens</name>
    <name type="common">Velvet bean</name>
    <name type="synonym">Dolichos pruriens</name>
    <dbReference type="NCBI Taxonomy" id="157652"/>
    <lineage>
        <taxon>Eukaryota</taxon>
        <taxon>Viridiplantae</taxon>
        <taxon>Streptophyta</taxon>
        <taxon>Embryophyta</taxon>
        <taxon>Tracheophyta</taxon>
        <taxon>Spermatophyta</taxon>
        <taxon>Magnoliopsida</taxon>
        <taxon>eudicotyledons</taxon>
        <taxon>Gunneridae</taxon>
        <taxon>Pentapetalae</taxon>
        <taxon>rosids</taxon>
        <taxon>fabids</taxon>
        <taxon>Fabales</taxon>
        <taxon>Fabaceae</taxon>
        <taxon>Papilionoideae</taxon>
        <taxon>50 kb inversion clade</taxon>
        <taxon>NPAAA clade</taxon>
        <taxon>indigoferoid/millettioid clade</taxon>
        <taxon>Phaseoleae</taxon>
        <taxon>Mucuna</taxon>
    </lineage>
</organism>
<gene>
    <name evidence="2" type="ORF">CR513_08733</name>
</gene>
<dbReference type="EMBL" id="QJKJ01001527">
    <property type="protein sequence ID" value="RDY07192.1"/>
    <property type="molecule type" value="Genomic_DNA"/>
</dbReference>
<evidence type="ECO:0000256" key="1">
    <source>
        <dbReference type="SAM" id="MobiDB-lite"/>
    </source>
</evidence>
<proteinExistence type="predicted"/>
<feature type="region of interest" description="Disordered" evidence="1">
    <location>
        <begin position="52"/>
        <end position="74"/>
    </location>
</feature>
<comment type="caution">
    <text evidence="2">The sequence shown here is derived from an EMBL/GenBank/DDBJ whole genome shotgun (WGS) entry which is preliminary data.</text>
</comment>
<name>A0A371HWN8_MUCPR</name>
<feature type="compositionally biased region" description="Low complexity" evidence="1">
    <location>
        <begin position="143"/>
        <end position="154"/>
    </location>
</feature>
<feature type="compositionally biased region" description="Basic and acidic residues" evidence="1">
    <location>
        <begin position="52"/>
        <end position="63"/>
    </location>
</feature>
<keyword evidence="3" id="KW-1185">Reference proteome</keyword>
<reference evidence="2" key="1">
    <citation type="submission" date="2018-05" db="EMBL/GenBank/DDBJ databases">
        <title>Draft genome of Mucuna pruriens seed.</title>
        <authorList>
            <person name="Nnadi N.E."/>
            <person name="Vos R."/>
            <person name="Hasami M.H."/>
            <person name="Devisetty U.K."/>
            <person name="Aguiy J.C."/>
        </authorList>
    </citation>
    <scope>NUCLEOTIDE SEQUENCE [LARGE SCALE GENOMIC DNA]</scope>
    <source>
        <strain evidence="2">JCA_2017</strain>
    </source>
</reference>
<protein>
    <submittedName>
        <fullName evidence="2">Uncharacterized protein</fullName>
    </submittedName>
</protein>
<evidence type="ECO:0000313" key="2">
    <source>
        <dbReference type="EMBL" id="RDY07192.1"/>
    </source>
</evidence>
<sequence length="180" mass="20384">MKHPIEDHSLLDIDLIEELVEEYLQLDSCSEDKENSVQNADFISCLGTTTKEADHEEVHDPPNSKDNSSDNGDLEFEDELSELIHQVCNLENPECTRIDSIPARITLVRRSRPDQPKAEVMTPHLVPNSTQDGQPDLKANTEKSPSLPPLTKLKPLPKHLKYTYLDKEQQLPIIIANNLQ</sequence>
<accession>A0A371HWN8</accession>
<dbReference type="Proteomes" id="UP000257109">
    <property type="component" value="Unassembled WGS sequence"/>
</dbReference>
<feature type="non-terminal residue" evidence="2">
    <location>
        <position position="1"/>
    </location>
</feature>
<evidence type="ECO:0000313" key="3">
    <source>
        <dbReference type="Proteomes" id="UP000257109"/>
    </source>
</evidence>
<feature type="region of interest" description="Disordered" evidence="1">
    <location>
        <begin position="110"/>
        <end position="154"/>
    </location>
</feature>
<dbReference type="AlphaFoldDB" id="A0A371HWN8"/>